<evidence type="ECO:0000313" key="4">
    <source>
        <dbReference type="Proteomes" id="UP000235015"/>
    </source>
</evidence>
<dbReference type="GO" id="GO:0019171">
    <property type="term" value="F:(3R)-hydroxyacyl-[acyl-carrier-protein] dehydratase activity"/>
    <property type="evidence" value="ECO:0007669"/>
    <property type="project" value="TreeGrafter"/>
</dbReference>
<accession>A0A2N6D0M1</accession>
<evidence type="ECO:0000256" key="1">
    <source>
        <dbReference type="ARBA" id="ARBA00023239"/>
    </source>
</evidence>
<dbReference type="GO" id="GO:0005835">
    <property type="term" value="C:fatty acid synthase complex"/>
    <property type="evidence" value="ECO:0007669"/>
    <property type="project" value="InterPro"/>
</dbReference>
<dbReference type="InterPro" id="IPR029069">
    <property type="entry name" value="HotDog_dom_sf"/>
</dbReference>
<dbReference type="PRINTS" id="PR01483">
    <property type="entry name" value="FASYNTHASE"/>
</dbReference>
<dbReference type="Proteomes" id="UP000235015">
    <property type="component" value="Unassembled WGS sequence"/>
</dbReference>
<protein>
    <submittedName>
        <fullName evidence="3">3-hydroxybutyryl-CoA dehydratase</fullName>
    </submittedName>
</protein>
<feature type="domain" description="MaoC-like" evidence="2">
    <location>
        <begin position="21"/>
        <end position="115"/>
    </location>
</feature>
<dbReference type="InterPro" id="IPR003965">
    <property type="entry name" value="Fatty_acid_synthase"/>
</dbReference>
<dbReference type="STRING" id="1111735.GCA_000428045_01339"/>
<dbReference type="AlphaFoldDB" id="A0A2N6D0M1"/>
<dbReference type="InterPro" id="IPR002539">
    <property type="entry name" value="MaoC-like_dom"/>
</dbReference>
<dbReference type="RefSeq" id="WP_273437820.1">
    <property type="nucleotide sequence ID" value="NZ_PKUN01000002.1"/>
</dbReference>
<dbReference type="GO" id="GO:0006633">
    <property type="term" value="P:fatty acid biosynthetic process"/>
    <property type="evidence" value="ECO:0007669"/>
    <property type="project" value="InterPro"/>
</dbReference>
<dbReference type="GO" id="GO:0004312">
    <property type="term" value="F:fatty acid synthase activity"/>
    <property type="evidence" value="ECO:0007669"/>
    <property type="project" value="InterPro"/>
</dbReference>
<dbReference type="SUPFAM" id="SSF54637">
    <property type="entry name" value="Thioesterase/thiol ester dehydrase-isomerase"/>
    <property type="match status" value="1"/>
</dbReference>
<dbReference type="CDD" id="cd03449">
    <property type="entry name" value="R_hydratase"/>
    <property type="match status" value="1"/>
</dbReference>
<evidence type="ECO:0000259" key="2">
    <source>
        <dbReference type="Pfam" id="PF01575"/>
    </source>
</evidence>
<gene>
    <name evidence="3" type="ORF">C0630_03475</name>
</gene>
<reference evidence="3 4" key="1">
    <citation type="submission" date="2017-11" db="EMBL/GenBank/DDBJ databases">
        <title>Genome-resolved metagenomics identifies genetic mobility, metabolic interactions, and unexpected diversity in perchlorate-reducing communities.</title>
        <authorList>
            <person name="Barnum T.P."/>
            <person name="Figueroa I.A."/>
            <person name="Carlstrom C.I."/>
            <person name="Lucas L.N."/>
            <person name="Engelbrektson A.L."/>
            <person name="Coates J.D."/>
        </authorList>
    </citation>
    <scope>NUCLEOTIDE SEQUENCE [LARGE SCALE GENOMIC DNA]</scope>
    <source>
        <strain evidence="3">BM301</strain>
    </source>
</reference>
<dbReference type="EMBL" id="PKUN01000002">
    <property type="protein sequence ID" value="PLX63220.1"/>
    <property type="molecule type" value="Genomic_DNA"/>
</dbReference>
<keyword evidence="1" id="KW-0456">Lyase</keyword>
<dbReference type="Pfam" id="PF01575">
    <property type="entry name" value="MaoC_dehydratas"/>
    <property type="match status" value="1"/>
</dbReference>
<sequence length="158" mass="17273">MSTMENIPYSELEIGTAASFSKSLTEDDLVLFARISGDVNPVHLDEAFARDTPFKGRIAHGMWTGSVISAAVATVLPGPGTIYLEQNLQFRRPVRPGDEITVQLTVTGKLDDAKRHVSLDCQVHNQDGVLVARGDARVIAPEWKVRLEKPVLPEILIG</sequence>
<name>A0A2N6D0M1_9GAMM</name>
<dbReference type="PANTHER" id="PTHR43437">
    <property type="entry name" value="HYDROXYACYL-THIOESTER DEHYDRATASE TYPE 2, MITOCHONDRIAL-RELATED"/>
    <property type="match status" value="1"/>
</dbReference>
<evidence type="ECO:0000313" key="3">
    <source>
        <dbReference type="EMBL" id="PLX63220.1"/>
    </source>
</evidence>
<comment type="caution">
    <text evidence="3">The sequence shown here is derived from an EMBL/GenBank/DDBJ whole genome shotgun (WGS) entry which is preliminary data.</text>
</comment>
<dbReference type="FunFam" id="3.10.129.10:FF:000042">
    <property type="entry name" value="MaoC domain protein dehydratase"/>
    <property type="match status" value="1"/>
</dbReference>
<dbReference type="InterPro" id="IPR050965">
    <property type="entry name" value="UPF0336/Enoyl-CoA_hydratase"/>
</dbReference>
<organism evidence="3 4">
    <name type="scientific">Sedimenticola selenatireducens</name>
    <dbReference type="NCBI Taxonomy" id="191960"/>
    <lineage>
        <taxon>Bacteria</taxon>
        <taxon>Pseudomonadati</taxon>
        <taxon>Pseudomonadota</taxon>
        <taxon>Gammaproteobacteria</taxon>
        <taxon>Chromatiales</taxon>
        <taxon>Sedimenticolaceae</taxon>
        <taxon>Sedimenticola</taxon>
    </lineage>
</organism>
<dbReference type="Gene3D" id="3.10.129.10">
    <property type="entry name" value="Hotdog Thioesterase"/>
    <property type="match status" value="1"/>
</dbReference>
<dbReference type="PANTHER" id="PTHR43437:SF3">
    <property type="entry name" value="HYDROXYACYL-THIOESTER DEHYDRATASE TYPE 2, MITOCHONDRIAL"/>
    <property type="match status" value="1"/>
</dbReference>
<proteinExistence type="predicted"/>